<feature type="transmembrane region" description="Helical" evidence="1">
    <location>
        <begin position="70"/>
        <end position="93"/>
    </location>
</feature>
<dbReference type="Gene3D" id="3.40.50.620">
    <property type="entry name" value="HUPs"/>
    <property type="match status" value="1"/>
</dbReference>
<dbReference type="RefSeq" id="WP_172153682.1">
    <property type="nucleotide sequence ID" value="NZ_BAABID010000019.1"/>
</dbReference>
<keyword evidence="1" id="KW-0472">Membrane</keyword>
<organism evidence="3 4">
    <name type="scientific">Isoptericola chiayiensis</name>
    <dbReference type="NCBI Taxonomy" id="579446"/>
    <lineage>
        <taxon>Bacteria</taxon>
        <taxon>Bacillati</taxon>
        <taxon>Actinomycetota</taxon>
        <taxon>Actinomycetes</taxon>
        <taxon>Micrococcales</taxon>
        <taxon>Promicromonosporaceae</taxon>
        <taxon>Isoptericola</taxon>
    </lineage>
</organism>
<feature type="transmembrane region" description="Helical" evidence="1">
    <location>
        <begin position="105"/>
        <end position="125"/>
    </location>
</feature>
<evidence type="ECO:0000313" key="3">
    <source>
        <dbReference type="EMBL" id="GAA4736845.1"/>
    </source>
</evidence>
<feature type="domain" description="DUF218" evidence="2">
    <location>
        <begin position="171"/>
        <end position="316"/>
    </location>
</feature>
<sequence>MVVDVWWSVLWTAMWCLLWAGWLAWSMRRDPRRLRNGFLAIAVVYSTGLLTNGLLRLLPDGATIADWVRLALLLVLGAGLLVLPLLLVANGVTMVRRERRTPANLLSLAAGLFLLVLPVLGWLLARDGSAYGTAVAVALFLVTGWLGFVFLGFVAQALLYRRAAHRVEATAVVVLGARVIGGRVPPLLAARLRTAVVEARRLGTDERPVPIVPSGGQGPDETQPEGVAMGAWLRAEGVPADLVLVEDRARTTRENLLLSVDLLQAHGIDGPYLVATNDYHAPRAALEAMDLGLDVHAVGGQTARYYRPSAFLREFAAVLQRRRGVHAVAGVGIVAFSVLVLLAGLAAA</sequence>
<dbReference type="InterPro" id="IPR051599">
    <property type="entry name" value="Cell_Envelope_Assoc"/>
</dbReference>
<feature type="transmembrane region" description="Helical" evidence="1">
    <location>
        <begin position="37"/>
        <end position="58"/>
    </location>
</feature>
<feature type="transmembrane region" description="Helical" evidence="1">
    <location>
        <begin position="327"/>
        <end position="347"/>
    </location>
</feature>
<evidence type="ECO:0000256" key="1">
    <source>
        <dbReference type="SAM" id="Phobius"/>
    </source>
</evidence>
<comment type="caution">
    <text evidence="3">The sequence shown here is derived from an EMBL/GenBank/DDBJ whole genome shotgun (WGS) entry which is preliminary data.</text>
</comment>
<dbReference type="PANTHER" id="PTHR30336">
    <property type="entry name" value="INNER MEMBRANE PROTEIN, PROBABLE PERMEASE"/>
    <property type="match status" value="1"/>
</dbReference>
<gene>
    <name evidence="3" type="ORF">GCM10023216_32680</name>
</gene>
<dbReference type="InterPro" id="IPR014729">
    <property type="entry name" value="Rossmann-like_a/b/a_fold"/>
</dbReference>
<proteinExistence type="predicted"/>
<keyword evidence="1" id="KW-1133">Transmembrane helix</keyword>
<reference evidence="4" key="1">
    <citation type="journal article" date="2019" name="Int. J. Syst. Evol. Microbiol.">
        <title>The Global Catalogue of Microorganisms (GCM) 10K type strain sequencing project: providing services to taxonomists for standard genome sequencing and annotation.</title>
        <authorList>
            <consortium name="The Broad Institute Genomics Platform"/>
            <consortium name="The Broad Institute Genome Sequencing Center for Infectious Disease"/>
            <person name="Wu L."/>
            <person name="Ma J."/>
        </authorList>
    </citation>
    <scope>NUCLEOTIDE SEQUENCE [LARGE SCALE GENOMIC DNA]</scope>
    <source>
        <strain evidence="4">JCM 18063</strain>
    </source>
</reference>
<name>A0ABP8YU07_9MICO</name>
<dbReference type="EMBL" id="BAABID010000019">
    <property type="protein sequence ID" value="GAA4736845.1"/>
    <property type="molecule type" value="Genomic_DNA"/>
</dbReference>
<dbReference type="InterPro" id="IPR003848">
    <property type="entry name" value="DUF218"/>
</dbReference>
<evidence type="ECO:0000313" key="4">
    <source>
        <dbReference type="Proteomes" id="UP001500956"/>
    </source>
</evidence>
<dbReference type="CDD" id="cd06259">
    <property type="entry name" value="YdcF-like"/>
    <property type="match status" value="1"/>
</dbReference>
<keyword evidence="1" id="KW-0812">Transmembrane</keyword>
<protein>
    <submittedName>
        <fullName evidence="3">YdcF family protein</fullName>
    </submittedName>
</protein>
<keyword evidence="4" id="KW-1185">Reference proteome</keyword>
<feature type="transmembrane region" description="Helical" evidence="1">
    <location>
        <begin position="6"/>
        <end position="25"/>
    </location>
</feature>
<evidence type="ECO:0000259" key="2">
    <source>
        <dbReference type="Pfam" id="PF02698"/>
    </source>
</evidence>
<dbReference type="Proteomes" id="UP001500956">
    <property type="component" value="Unassembled WGS sequence"/>
</dbReference>
<dbReference type="PANTHER" id="PTHR30336:SF4">
    <property type="entry name" value="ENVELOPE BIOGENESIS FACTOR ELYC"/>
    <property type="match status" value="1"/>
</dbReference>
<dbReference type="Pfam" id="PF02698">
    <property type="entry name" value="DUF218"/>
    <property type="match status" value="1"/>
</dbReference>
<accession>A0ABP8YU07</accession>
<feature type="transmembrane region" description="Helical" evidence="1">
    <location>
        <begin position="131"/>
        <end position="159"/>
    </location>
</feature>